<keyword evidence="2" id="KW-0805">Transcription regulation</keyword>
<evidence type="ECO:0000256" key="4">
    <source>
        <dbReference type="ARBA" id="ARBA00023163"/>
    </source>
</evidence>
<dbReference type="AlphaFoldDB" id="A0A5C7IIS3"/>
<dbReference type="GO" id="GO:0043565">
    <property type="term" value="F:sequence-specific DNA binding"/>
    <property type="evidence" value="ECO:0007669"/>
    <property type="project" value="TreeGrafter"/>
</dbReference>
<dbReference type="OrthoDB" id="1890947at2759"/>
<evidence type="ECO:0000259" key="7">
    <source>
        <dbReference type="PROSITE" id="PS50888"/>
    </source>
</evidence>
<sequence length="325" mass="37351">MRGLEKAMEWLRPLVDAKQEAWDYCVVWKFSDDPSSGGGWRCYEDANVKEDQEHLTTLCRDAHLKHVKRTKVCKALQYFPFSIDIFPGNANLSDLLTEDNLQNHPLPIHLFTPIPTIQTPDPSTQYNFTHPSYEGSSIGLNPSNEHPSFEYSNYSNVTIQNEVSIQRPGKEPYKPKNLFAESRRNKLRDKLYTLRSLVHTTSKMDESATVRDVIEYIGELQQELKKLNEELKEIEEENAELKSSKLKALVEVNQIGERDFLIYICEKKWGGFKRSMEAIDSLGLQAVEVNVTTWDGMVLNSLKVESQKEGIQPENLRDSLILLTE</sequence>
<dbReference type="GO" id="GO:0046983">
    <property type="term" value="F:protein dimerization activity"/>
    <property type="evidence" value="ECO:0007669"/>
    <property type="project" value="InterPro"/>
</dbReference>
<dbReference type="GO" id="GO:0003700">
    <property type="term" value="F:DNA-binding transcription factor activity"/>
    <property type="evidence" value="ECO:0007669"/>
    <property type="project" value="TreeGrafter"/>
</dbReference>
<dbReference type="InterPro" id="IPR036638">
    <property type="entry name" value="HLH_DNA-bd_sf"/>
</dbReference>
<dbReference type="Pfam" id="PF00010">
    <property type="entry name" value="HLH"/>
    <property type="match status" value="1"/>
</dbReference>
<dbReference type="GO" id="GO:0005634">
    <property type="term" value="C:nucleus"/>
    <property type="evidence" value="ECO:0007669"/>
    <property type="project" value="UniProtKB-SubCell"/>
</dbReference>
<dbReference type="InterPro" id="IPR054502">
    <property type="entry name" value="bHLH-TF_ACT-like_plant"/>
</dbReference>
<evidence type="ECO:0000256" key="3">
    <source>
        <dbReference type="ARBA" id="ARBA00023125"/>
    </source>
</evidence>
<evidence type="ECO:0000313" key="8">
    <source>
        <dbReference type="EMBL" id="TXG69041.1"/>
    </source>
</evidence>
<dbReference type="Pfam" id="PF22754">
    <property type="entry name" value="bHLH-TF_ACT-like_plant"/>
    <property type="match status" value="1"/>
</dbReference>
<comment type="caution">
    <text evidence="8">The sequence shown here is derived from an EMBL/GenBank/DDBJ whole genome shotgun (WGS) entry which is preliminary data.</text>
</comment>
<feature type="coiled-coil region" evidence="6">
    <location>
        <begin position="210"/>
        <end position="251"/>
    </location>
</feature>
<dbReference type="SUPFAM" id="SSF47459">
    <property type="entry name" value="HLH, helix-loop-helix DNA-binding domain"/>
    <property type="match status" value="1"/>
</dbReference>
<dbReference type="PANTHER" id="PTHR31945:SF63">
    <property type="entry name" value="TRANSCRIPTION FACTOR BHLH90"/>
    <property type="match status" value="1"/>
</dbReference>
<accession>A0A5C7IIS3</accession>
<gene>
    <name evidence="8" type="ORF">EZV62_003976</name>
</gene>
<evidence type="ECO:0000256" key="6">
    <source>
        <dbReference type="SAM" id="Coils"/>
    </source>
</evidence>
<keyword evidence="4" id="KW-0804">Transcription</keyword>
<keyword evidence="3" id="KW-0238">DNA-binding</keyword>
<dbReference type="Proteomes" id="UP000323000">
    <property type="component" value="Chromosome 2"/>
</dbReference>
<dbReference type="Gene3D" id="4.10.280.10">
    <property type="entry name" value="Helix-loop-helix DNA-binding domain"/>
    <property type="match status" value="1"/>
</dbReference>
<dbReference type="InterPro" id="IPR011598">
    <property type="entry name" value="bHLH_dom"/>
</dbReference>
<name>A0A5C7IIS3_9ROSI</name>
<keyword evidence="6" id="KW-0175">Coiled coil</keyword>
<protein>
    <recommendedName>
        <fullName evidence="7">BHLH domain-containing protein</fullName>
    </recommendedName>
</protein>
<keyword evidence="9" id="KW-1185">Reference proteome</keyword>
<evidence type="ECO:0000256" key="5">
    <source>
        <dbReference type="ARBA" id="ARBA00023242"/>
    </source>
</evidence>
<evidence type="ECO:0000313" key="9">
    <source>
        <dbReference type="Proteomes" id="UP000323000"/>
    </source>
</evidence>
<reference evidence="9" key="1">
    <citation type="journal article" date="2019" name="Gigascience">
        <title>De novo genome assembly of the endangered Acer yangbiense, a plant species with extremely small populations endemic to Yunnan Province, China.</title>
        <authorList>
            <person name="Yang J."/>
            <person name="Wariss H.M."/>
            <person name="Tao L."/>
            <person name="Zhang R."/>
            <person name="Yun Q."/>
            <person name="Hollingsworth P."/>
            <person name="Dao Z."/>
            <person name="Luo G."/>
            <person name="Guo H."/>
            <person name="Ma Y."/>
            <person name="Sun W."/>
        </authorList>
    </citation>
    <scope>NUCLEOTIDE SEQUENCE [LARGE SCALE GENOMIC DNA]</scope>
    <source>
        <strain evidence="9">cv. Malutang</strain>
    </source>
</reference>
<dbReference type="PANTHER" id="PTHR31945">
    <property type="entry name" value="TRANSCRIPTION FACTOR SCREAM2-RELATED"/>
    <property type="match status" value="1"/>
</dbReference>
<dbReference type="SMART" id="SM00353">
    <property type="entry name" value="HLH"/>
    <property type="match status" value="1"/>
</dbReference>
<dbReference type="InterPro" id="IPR051358">
    <property type="entry name" value="TF_AMS/ICE1/BHLH6-like"/>
</dbReference>
<keyword evidence="5" id="KW-0539">Nucleus</keyword>
<evidence type="ECO:0000256" key="1">
    <source>
        <dbReference type="ARBA" id="ARBA00004123"/>
    </source>
</evidence>
<dbReference type="PROSITE" id="PS50888">
    <property type="entry name" value="BHLH"/>
    <property type="match status" value="1"/>
</dbReference>
<comment type="subcellular location">
    <subcellularLocation>
        <location evidence="1">Nucleus</location>
    </subcellularLocation>
</comment>
<feature type="domain" description="BHLH" evidence="7">
    <location>
        <begin position="171"/>
        <end position="220"/>
    </location>
</feature>
<proteinExistence type="predicted"/>
<organism evidence="8 9">
    <name type="scientific">Acer yangbiense</name>
    <dbReference type="NCBI Taxonomy" id="1000413"/>
    <lineage>
        <taxon>Eukaryota</taxon>
        <taxon>Viridiplantae</taxon>
        <taxon>Streptophyta</taxon>
        <taxon>Embryophyta</taxon>
        <taxon>Tracheophyta</taxon>
        <taxon>Spermatophyta</taxon>
        <taxon>Magnoliopsida</taxon>
        <taxon>eudicotyledons</taxon>
        <taxon>Gunneridae</taxon>
        <taxon>Pentapetalae</taxon>
        <taxon>rosids</taxon>
        <taxon>malvids</taxon>
        <taxon>Sapindales</taxon>
        <taxon>Sapindaceae</taxon>
        <taxon>Hippocastanoideae</taxon>
        <taxon>Acereae</taxon>
        <taxon>Acer</taxon>
    </lineage>
</organism>
<evidence type="ECO:0000256" key="2">
    <source>
        <dbReference type="ARBA" id="ARBA00023015"/>
    </source>
</evidence>
<dbReference type="EMBL" id="VAHF01000002">
    <property type="protein sequence ID" value="TXG69041.1"/>
    <property type="molecule type" value="Genomic_DNA"/>
</dbReference>